<dbReference type="Proteomes" id="UP000317938">
    <property type="component" value="Unassembled WGS sequence"/>
</dbReference>
<gene>
    <name evidence="1" type="ORF">FQP85_23210</name>
</gene>
<comment type="caution">
    <text evidence="1">The sequence shown here is derived from an EMBL/GenBank/DDBJ whole genome shotgun (WGS) entry which is preliminary data.</text>
</comment>
<dbReference type="Gene3D" id="3.10.450.530">
    <property type="entry name" value="Ribonuclease toxin, BrnT, of type II toxin-antitoxin system"/>
    <property type="match status" value="1"/>
</dbReference>
<proteinExistence type="predicted"/>
<keyword evidence="2" id="KW-1185">Reference proteome</keyword>
<evidence type="ECO:0000313" key="2">
    <source>
        <dbReference type="Proteomes" id="UP000317938"/>
    </source>
</evidence>
<dbReference type="InterPro" id="IPR038573">
    <property type="entry name" value="BrnT_sf"/>
</dbReference>
<evidence type="ECO:0000313" key="1">
    <source>
        <dbReference type="EMBL" id="TVU79591.1"/>
    </source>
</evidence>
<dbReference type="EMBL" id="VNFF01000049">
    <property type="protein sequence ID" value="TVU79591.1"/>
    <property type="molecule type" value="Genomic_DNA"/>
</dbReference>
<reference evidence="1 2" key="1">
    <citation type="submission" date="2019-07" db="EMBL/GenBank/DDBJ databases">
        <title>Diversity of Bacteria from Kongsfjorden, Arctic.</title>
        <authorList>
            <person name="Yu Y."/>
        </authorList>
    </citation>
    <scope>NUCLEOTIDE SEQUENCE [LARGE SCALE GENOMIC DNA]</scope>
    <source>
        <strain evidence="1 2">SM1927</strain>
    </source>
</reference>
<protein>
    <submittedName>
        <fullName evidence="1">BrnT family toxin</fullName>
    </submittedName>
</protein>
<dbReference type="Pfam" id="PF04365">
    <property type="entry name" value="BrnT_toxin"/>
    <property type="match status" value="1"/>
</dbReference>
<dbReference type="InterPro" id="IPR007460">
    <property type="entry name" value="BrnT_toxin"/>
</dbReference>
<dbReference type="RefSeq" id="WP_145242961.1">
    <property type="nucleotide sequence ID" value="NZ_VNFF01000049.1"/>
</dbReference>
<accession>A0ABY3F746</accession>
<organism evidence="1 2">
    <name type="scientific">Pseudoalteromonas neustonica</name>
    <dbReference type="NCBI Taxonomy" id="1840331"/>
    <lineage>
        <taxon>Bacteria</taxon>
        <taxon>Pseudomonadati</taxon>
        <taxon>Pseudomonadota</taxon>
        <taxon>Gammaproteobacteria</taxon>
        <taxon>Alteromonadales</taxon>
        <taxon>Pseudoalteromonadaceae</taxon>
        <taxon>Pseudoalteromonas</taxon>
    </lineage>
</organism>
<name>A0ABY3F746_9GAMM</name>
<sequence length="94" mass="10995">MAPGSEIEYDLRKQQDTLQHRGLDFNDAPAVFAGNTLSMVDDRQDYGEERIITVGKLTGKVTVIVWTQRGKKRRIISMRYANERERQRYEQHLV</sequence>